<dbReference type="OrthoDB" id="5636215at2"/>
<accession>A0A378K1N1</accession>
<keyword evidence="3" id="KW-0472">Membrane</keyword>
<dbReference type="STRING" id="39962.Lmor_3048"/>
<organism evidence="3 5">
    <name type="scientific">Legionella moravica</name>
    <dbReference type="NCBI Taxonomy" id="39962"/>
    <lineage>
        <taxon>Bacteria</taxon>
        <taxon>Pseudomonadati</taxon>
        <taxon>Pseudomonadota</taxon>
        <taxon>Gammaproteobacteria</taxon>
        <taxon>Legionellales</taxon>
        <taxon>Legionellaceae</taxon>
        <taxon>Legionella</taxon>
    </lineage>
</organism>
<evidence type="ECO:0000313" key="5">
    <source>
        <dbReference type="Proteomes" id="UP000254040"/>
    </source>
</evidence>
<reference evidence="2 4" key="1">
    <citation type="submission" date="2015-11" db="EMBL/GenBank/DDBJ databases">
        <title>Genomic analysis of 38 Legionella species identifies large and diverse effector repertoires.</title>
        <authorList>
            <person name="Burstein D."/>
            <person name="Amaro F."/>
            <person name="Zusman T."/>
            <person name="Lifshitz Z."/>
            <person name="Cohen O."/>
            <person name="Gilbert J.A."/>
            <person name="Pupko T."/>
            <person name="Shuman H.A."/>
            <person name="Segal G."/>
        </authorList>
    </citation>
    <scope>NUCLEOTIDE SEQUENCE [LARGE SCALE GENOMIC DNA]</scope>
    <source>
        <strain evidence="2 4">ATCC 43877</strain>
    </source>
</reference>
<keyword evidence="1" id="KW-0732">Signal</keyword>
<feature type="chain" id="PRO_5017003255" evidence="1">
    <location>
        <begin position="29"/>
        <end position="509"/>
    </location>
</feature>
<dbReference type="Proteomes" id="UP000254040">
    <property type="component" value="Unassembled WGS sequence"/>
</dbReference>
<dbReference type="EMBL" id="LNYN01000042">
    <property type="protein sequence ID" value="KTD30941.1"/>
    <property type="molecule type" value="Genomic_DNA"/>
</dbReference>
<evidence type="ECO:0000313" key="4">
    <source>
        <dbReference type="Proteomes" id="UP000054985"/>
    </source>
</evidence>
<keyword evidence="3" id="KW-0812">Transmembrane</keyword>
<proteinExistence type="predicted"/>
<gene>
    <name evidence="2" type="ORF">Lmor_3048</name>
    <name evidence="3" type="ORF">NCTC12239_02463</name>
</gene>
<feature type="signal peptide" evidence="1">
    <location>
        <begin position="1"/>
        <end position="28"/>
    </location>
</feature>
<keyword evidence="4" id="KW-1185">Reference proteome</keyword>
<name>A0A378K1N1_9GAMM</name>
<protein>
    <submittedName>
        <fullName evidence="3">Transmembrane protein (Fibronectin III domain and Gp5 C-terminal repeat)</fullName>
    </submittedName>
</protein>
<reference evidence="3 5" key="2">
    <citation type="submission" date="2018-06" db="EMBL/GenBank/DDBJ databases">
        <authorList>
            <consortium name="Pathogen Informatics"/>
            <person name="Doyle S."/>
        </authorList>
    </citation>
    <scope>NUCLEOTIDE SEQUENCE [LARGE SCALE GENOMIC DNA]</scope>
    <source>
        <strain evidence="3 5">NCTC12239</strain>
    </source>
</reference>
<evidence type="ECO:0000313" key="3">
    <source>
        <dbReference type="EMBL" id="STX63518.1"/>
    </source>
</evidence>
<evidence type="ECO:0000256" key="1">
    <source>
        <dbReference type="SAM" id="SignalP"/>
    </source>
</evidence>
<dbReference type="AlphaFoldDB" id="A0A378K1N1"/>
<dbReference type="Proteomes" id="UP000054985">
    <property type="component" value="Unassembled WGS sequence"/>
</dbReference>
<dbReference type="EMBL" id="UGOG01000001">
    <property type="protein sequence ID" value="STX63518.1"/>
    <property type="molecule type" value="Genomic_DNA"/>
</dbReference>
<evidence type="ECO:0000313" key="2">
    <source>
        <dbReference type="EMBL" id="KTD30941.1"/>
    </source>
</evidence>
<sequence length="509" mass="53730">MRGIKGYFFKTVLCAATFLLIFLSSVQAAKPLWTFTPQTATELNVYKGGMDQVIYTVKNQSTSTKNLVLKPITGIQQSTPCLLPANGTCTLTLIINGATLQGDVLGGPVLCQAGNNLMCYSPSQTNQLRIHLAEEPPPPLEYTVTPIAGANGAIVPAVPQVVNPGSSILFTASPDSNFGVDQWFLDGNVVQNGGTTYQLNTINSNHTIEVTFSQTTLSPLTQNLALSINSPLPISDPALIGNPRIIRIQNTGTIPAINLQVSSTAFPVGTSITNNTCTGTLNPGATCDIRITPGGTSSPNVSAISCSTAPGTAPLATVVTVVADNASPTDINVLLLGQGCIYQGGYLFSVDDTTPDTGSIGGKVAALANGPTSVWGPGSNITGADRNFDGVYNTNILQAPAGQYPPVQFCFNSVDQGFSDWYAPAICELTRYIGVGRDPYCYTVTYPNLYSTLIAKGKGNFPYQDLFSSTQAYQFPANDVFAMRALNGVPSMDGKQNPYGIRCIRSFTP</sequence>
<dbReference type="RefSeq" id="WP_115343547.1">
    <property type="nucleotide sequence ID" value="NZ_CAAAJG010000049.1"/>
</dbReference>